<gene>
    <name evidence="3" type="ORF">GCM10022244_04580</name>
</gene>
<dbReference type="InterPro" id="IPR001128">
    <property type="entry name" value="Cyt_P450"/>
</dbReference>
<evidence type="ECO:0000256" key="2">
    <source>
        <dbReference type="RuleBase" id="RU000461"/>
    </source>
</evidence>
<organism evidence="3 4">
    <name type="scientific">Streptomyces gulbargensis</name>
    <dbReference type="NCBI Taxonomy" id="364901"/>
    <lineage>
        <taxon>Bacteria</taxon>
        <taxon>Bacillati</taxon>
        <taxon>Actinomycetota</taxon>
        <taxon>Actinomycetes</taxon>
        <taxon>Kitasatosporales</taxon>
        <taxon>Streptomycetaceae</taxon>
        <taxon>Streptomyces</taxon>
    </lineage>
</organism>
<reference evidence="4" key="1">
    <citation type="journal article" date="2019" name="Int. J. Syst. Evol. Microbiol.">
        <title>The Global Catalogue of Microorganisms (GCM) 10K type strain sequencing project: providing services to taxonomists for standard genome sequencing and annotation.</title>
        <authorList>
            <consortium name="The Broad Institute Genomics Platform"/>
            <consortium name="The Broad Institute Genome Sequencing Center for Infectious Disease"/>
            <person name="Wu L."/>
            <person name="Ma J."/>
        </authorList>
    </citation>
    <scope>NUCLEOTIDE SEQUENCE [LARGE SCALE GENOMIC DNA]</scope>
    <source>
        <strain evidence="4">JCM 16956</strain>
    </source>
</reference>
<evidence type="ECO:0000313" key="4">
    <source>
        <dbReference type="Proteomes" id="UP001501000"/>
    </source>
</evidence>
<proteinExistence type="inferred from homology"/>
<protein>
    <submittedName>
        <fullName evidence="3">Cytochrome P450</fullName>
    </submittedName>
</protein>
<dbReference type="PRINTS" id="PR00385">
    <property type="entry name" value="P450"/>
</dbReference>
<dbReference type="Gene3D" id="1.10.630.10">
    <property type="entry name" value="Cytochrome P450"/>
    <property type="match status" value="1"/>
</dbReference>
<dbReference type="EMBL" id="BAABAJ010000001">
    <property type="protein sequence ID" value="GAA3897368.1"/>
    <property type="molecule type" value="Genomic_DNA"/>
</dbReference>
<comment type="caution">
    <text evidence="3">The sequence shown here is derived from an EMBL/GenBank/DDBJ whole genome shotgun (WGS) entry which is preliminary data.</text>
</comment>
<name>A0ABP7LDI4_9ACTN</name>
<dbReference type="InterPro" id="IPR036396">
    <property type="entry name" value="Cyt_P450_sf"/>
</dbReference>
<dbReference type="PANTHER" id="PTHR46696">
    <property type="entry name" value="P450, PUTATIVE (EUROFUNG)-RELATED"/>
    <property type="match status" value="1"/>
</dbReference>
<dbReference type="CDD" id="cd11030">
    <property type="entry name" value="CYP105-like"/>
    <property type="match status" value="1"/>
</dbReference>
<keyword evidence="2" id="KW-0560">Oxidoreductase</keyword>
<dbReference type="InterPro" id="IPR017972">
    <property type="entry name" value="Cyt_P450_CS"/>
</dbReference>
<keyword evidence="2" id="KW-0503">Monooxygenase</keyword>
<dbReference type="SUPFAM" id="SSF48264">
    <property type="entry name" value="Cytochrome P450"/>
    <property type="match status" value="1"/>
</dbReference>
<dbReference type="PRINTS" id="PR00359">
    <property type="entry name" value="BP450"/>
</dbReference>
<comment type="similarity">
    <text evidence="1 2">Belongs to the cytochrome P450 family.</text>
</comment>
<keyword evidence="2" id="KW-0408">Iron</keyword>
<dbReference type="InterPro" id="IPR002397">
    <property type="entry name" value="Cyt_P450_B"/>
</dbReference>
<dbReference type="PROSITE" id="PS00086">
    <property type="entry name" value="CYTOCHROME_P450"/>
    <property type="match status" value="1"/>
</dbReference>
<keyword evidence="4" id="KW-1185">Reference proteome</keyword>
<evidence type="ECO:0000313" key="3">
    <source>
        <dbReference type="EMBL" id="GAA3897368.1"/>
    </source>
</evidence>
<accession>A0ABP7LDI4</accession>
<sequence length="408" mass="45423">MAEQLPAYPITERTCPYDPPAGLLALQQQAPLVKVQLPTGPAWLVTSYDAARTLLDDPRMSSDMSREGFPTLYRQKMRPVLKGSFMRMDGEDHAFYRTMLAGEFSVKRVAAMRPEIEQACDQLLDEMIRQGPPANLHDSYGIPVSSSTICRLLGVPYEDAEFFTTHLEALFDPHRAGAPERIAKSKAALSAYLDELVTRKQKEPGDDMISRLVADYLVPGKVDRPELLLTSYLLLAAGHETTANMITTGTAALLMHPEQFAYVRDEPQLLRGAVEELLRYLSIFQFGITRIATEDVRVGDQTVAAGEGIVVSPLLGNRDAGVYDDPHTLDVRRRGRPHLSFGHGPHLCVGHTLARIELQIAFERLLTRLPDLRLAVPESEIPFRTETLVFGTVDLPVTWGERPERTPA</sequence>
<dbReference type="PANTHER" id="PTHR46696:SF1">
    <property type="entry name" value="CYTOCHROME P450 YJIB-RELATED"/>
    <property type="match status" value="1"/>
</dbReference>
<dbReference type="RefSeq" id="WP_345278209.1">
    <property type="nucleotide sequence ID" value="NZ_BAABAJ010000001.1"/>
</dbReference>
<evidence type="ECO:0000256" key="1">
    <source>
        <dbReference type="ARBA" id="ARBA00010617"/>
    </source>
</evidence>
<keyword evidence="2" id="KW-0479">Metal-binding</keyword>
<dbReference type="Pfam" id="PF00067">
    <property type="entry name" value="p450"/>
    <property type="match status" value="1"/>
</dbReference>
<keyword evidence="2" id="KW-0349">Heme</keyword>
<dbReference type="Proteomes" id="UP001501000">
    <property type="component" value="Unassembled WGS sequence"/>
</dbReference>